<gene>
    <name evidence="3" type="ORF">DD559_03385</name>
</gene>
<feature type="domain" description="TadE-like" evidence="2">
    <location>
        <begin position="12"/>
        <end position="54"/>
    </location>
</feature>
<dbReference type="RefSeq" id="WP_116467945.1">
    <property type="nucleotide sequence ID" value="NZ_QENQ01000001.1"/>
</dbReference>
<reference evidence="3 4" key="1">
    <citation type="submission" date="2018-05" db="EMBL/GenBank/DDBJ databases">
        <title>Description of Sphingomonas pokkalii sp nov, isolated from the rhizosphere of saline tolerant pokkali rice and its draft genome analysis.</title>
        <authorList>
            <person name="Menon R."/>
            <person name="Kumari S."/>
            <person name="Rameshkumar N."/>
        </authorList>
    </citation>
    <scope>NUCLEOTIDE SEQUENCE [LARGE SCALE GENOMIC DNA]</scope>
    <source>
        <strain evidence="3 4">L3B27</strain>
    </source>
</reference>
<organism evidence="3 4">
    <name type="scientific">Sphingomonas pokkalii</name>
    <dbReference type="NCBI Taxonomy" id="2175090"/>
    <lineage>
        <taxon>Bacteria</taxon>
        <taxon>Pseudomonadati</taxon>
        <taxon>Pseudomonadota</taxon>
        <taxon>Alphaproteobacteria</taxon>
        <taxon>Sphingomonadales</taxon>
        <taxon>Sphingomonadaceae</taxon>
        <taxon>Sphingomonas</taxon>
    </lineage>
</organism>
<evidence type="ECO:0000256" key="1">
    <source>
        <dbReference type="SAM" id="Phobius"/>
    </source>
</evidence>
<accession>A0A2U0SAW1</accession>
<dbReference type="Proteomes" id="UP000245890">
    <property type="component" value="Unassembled WGS sequence"/>
</dbReference>
<dbReference type="AlphaFoldDB" id="A0A2U0SAW1"/>
<comment type="caution">
    <text evidence="3">The sequence shown here is derived from an EMBL/GenBank/DDBJ whole genome shotgun (WGS) entry which is preliminary data.</text>
</comment>
<sequence length="141" mass="14754">MSTPRLASDRRGATAVEFALLAPVFLLLLCGMIEIGRMLWAKQVLTEVAYGAARCASLEGQCKTAADIRSFATSRAAGWGLKLDPQQVGYTAITLCDGNAGNAQVTLRYALASPIAGLVPGLAGDVEARGCFPRLNQGVTP</sequence>
<evidence type="ECO:0000313" key="4">
    <source>
        <dbReference type="Proteomes" id="UP000245890"/>
    </source>
</evidence>
<feature type="transmembrane region" description="Helical" evidence="1">
    <location>
        <begin position="12"/>
        <end position="33"/>
    </location>
</feature>
<name>A0A2U0SAW1_9SPHN</name>
<evidence type="ECO:0000313" key="3">
    <source>
        <dbReference type="EMBL" id="PVX28496.1"/>
    </source>
</evidence>
<dbReference type="OrthoDB" id="7427721at2"/>
<dbReference type="EMBL" id="QENQ01000001">
    <property type="protein sequence ID" value="PVX28496.1"/>
    <property type="molecule type" value="Genomic_DNA"/>
</dbReference>
<dbReference type="Pfam" id="PF07811">
    <property type="entry name" value="TadE"/>
    <property type="match status" value="1"/>
</dbReference>
<keyword evidence="1" id="KW-1133">Transmembrane helix</keyword>
<keyword evidence="1" id="KW-0812">Transmembrane</keyword>
<dbReference type="InterPro" id="IPR012495">
    <property type="entry name" value="TadE-like_dom"/>
</dbReference>
<evidence type="ECO:0000259" key="2">
    <source>
        <dbReference type="Pfam" id="PF07811"/>
    </source>
</evidence>
<keyword evidence="4" id="KW-1185">Reference proteome</keyword>
<protein>
    <submittedName>
        <fullName evidence="3">TadE family protein</fullName>
    </submittedName>
</protein>
<proteinExistence type="predicted"/>
<keyword evidence="1" id="KW-0472">Membrane</keyword>